<dbReference type="SUPFAM" id="SSF56059">
    <property type="entry name" value="Glutathione synthetase ATP-binding domain-like"/>
    <property type="match status" value="1"/>
</dbReference>
<dbReference type="InterPro" id="IPR053269">
    <property type="entry name" value="Asp-Met_ligase"/>
</dbReference>
<reference evidence="3 4" key="1">
    <citation type="submission" date="2015-03" db="EMBL/GenBank/DDBJ databases">
        <title>Genome Assembly of Staphylococcus cohnii subsp. cohnii strain G22B2.</title>
        <authorList>
            <person name="Nair G."/>
            <person name="Kaur G."/>
            <person name="Khatri I."/>
            <person name="Singh N.K."/>
            <person name="Sathyabama S."/>
            <person name="Maurya S.K."/>
            <person name="Subramanian S."/>
            <person name="Agrewala J.N."/>
            <person name="Mayilraj S."/>
        </authorList>
    </citation>
    <scope>NUCLEOTIDE SEQUENCE [LARGE SCALE GENOMIC DNA]</scope>
    <source>
        <strain evidence="3 4">G22B2</strain>
    </source>
</reference>
<proteinExistence type="predicted"/>
<gene>
    <name evidence="3" type="ORF">UF66_2342</name>
</gene>
<dbReference type="GO" id="GO:0005524">
    <property type="term" value="F:ATP binding"/>
    <property type="evidence" value="ECO:0007669"/>
    <property type="project" value="UniProtKB-UniRule"/>
</dbReference>
<dbReference type="GO" id="GO:0046872">
    <property type="term" value="F:metal ion binding"/>
    <property type="evidence" value="ECO:0007669"/>
    <property type="project" value="InterPro"/>
</dbReference>
<dbReference type="EMBL" id="LAKJ01000007">
    <property type="protein sequence ID" value="KKI64615.1"/>
    <property type="molecule type" value="Genomic_DNA"/>
</dbReference>
<dbReference type="Gene3D" id="3.30.470.20">
    <property type="entry name" value="ATP-grasp fold, B domain"/>
    <property type="match status" value="1"/>
</dbReference>
<sequence length="397" mass="45865">MKKLSTQRPKLTLSDLYNDDVVYSSRPSYISNPWLEPEEHQSNFLTGRELIIADQMPVIVHKASATKKLEILLETIGKPMPTNIYTFDNQASYEQTIRKLAEQDNKRIYFQYIHSESILEKEYYAMDKDIFVALNNKARIPEWTNQKYLPAREVVKIEDFENAIADWKFPFVLKPGDDLPTAGGYGVMICYDEADLIKAKSRIEQARAETDTIIIEQKIQETSNYCVQFACEKDGEIHYIGTSEQITDKYGHYSGNQNVQDVPESVIQAGKEIMEIGVAKGYFGIAGFDLLLDKHGDIFAIDLNFRQNGSTSMLLLDPLMQSGYQKFYSYIAPNDNEHFFQTIIKYVNMGCLFPLSYYDGDWYKNESVPSRFACIWHGQSQEHIEKLERQFLEELKI</sequence>
<evidence type="ECO:0000313" key="4">
    <source>
        <dbReference type="Proteomes" id="UP000034455"/>
    </source>
</evidence>
<feature type="domain" description="ATP-grasp" evidence="2">
    <location>
        <begin position="141"/>
        <end position="332"/>
    </location>
</feature>
<comment type="caution">
    <text evidence="3">The sequence shown here is derived from an EMBL/GenBank/DDBJ whole genome shotgun (WGS) entry which is preliminary data.</text>
</comment>
<keyword evidence="1" id="KW-0547">Nucleotide-binding</keyword>
<dbReference type="InterPro" id="IPR011761">
    <property type="entry name" value="ATP-grasp"/>
</dbReference>
<dbReference type="PANTHER" id="PTHR37018">
    <property type="entry name" value="CULTURE SPECIFIC PROTEIN, PUTATIVE (AFU_ORTHOLOGUE AFUA_2G00130)-RELATED"/>
    <property type="match status" value="1"/>
</dbReference>
<keyword evidence="1" id="KW-0067">ATP-binding</keyword>
<dbReference type="PROSITE" id="PS50975">
    <property type="entry name" value="ATP_GRASP"/>
    <property type="match status" value="1"/>
</dbReference>
<organism evidence="3 4">
    <name type="scientific">Staphylococcus cohnii subsp. cohnii</name>
    <dbReference type="NCBI Taxonomy" id="74704"/>
    <lineage>
        <taxon>Bacteria</taxon>
        <taxon>Bacillati</taxon>
        <taxon>Bacillota</taxon>
        <taxon>Bacilli</taxon>
        <taxon>Bacillales</taxon>
        <taxon>Staphylococcaceae</taxon>
        <taxon>Staphylococcus</taxon>
        <taxon>Staphylococcus cohnii species complex</taxon>
    </lineage>
</organism>
<dbReference type="AlphaFoldDB" id="A0A0M2P320"/>
<protein>
    <recommendedName>
        <fullName evidence="2">ATP-grasp domain-containing protein</fullName>
    </recommendedName>
</protein>
<evidence type="ECO:0000259" key="2">
    <source>
        <dbReference type="PROSITE" id="PS50975"/>
    </source>
</evidence>
<dbReference type="Proteomes" id="UP000034455">
    <property type="component" value="Unassembled WGS sequence"/>
</dbReference>
<dbReference type="PANTHER" id="PTHR37018:SF1">
    <property type="entry name" value="CULTURE SPECIFIC PROTEIN, PUTATIVE (AFU_ORTHOLOGUE AFUA_2G00130)-RELATED"/>
    <property type="match status" value="1"/>
</dbReference>
<dbReference type="RefSeq" id="WP_019468274.1">
    <property type="nucleotide sequence ID" value="NZ_LAKJ01000007.1"/>
</dbReference>
<evidence type="ECO:0000313" key="3">
    <source>
        <dbReference type="EMBL" id="KKI64615.1"/>
    </source>
</evidence>
<dbReference type="PATRIC" id="fig|74704.6.peg.2436"/>
<name>A0A0M2P320_STACC</name>
<accession>A0A0M2P320</accession>
<evidence type="ECO:0000256" key="1">
    <source>
        <dbReference type="PROSITE-ProRule" id="PRU00409"/>
    </source>
</evidence>